<keyword evidence="15" id="KW-1185">Reference proteome</keyword>
<dbReference type="UniPathway" id="UPA01068">
    <property type="reaction ID" value="UER00304"/>
</dbReference>
<dbReference type="Pfam" id="PF10590">
    <property type="entry name" value="PNP_phzG_C"/>
    <property type="match status" value="1"/>
</dbReference>
<accession>A0A5N5TG44</accession>
<evidence type="ECO:0000256" key="9">
    <source>
        <dbReference type="ARBA" id="ARBA00022643"/>
    </source>
</evidence>
<comment type="pathway">
    <text evidence="4">Cofactor metabolism; pyridoxal 5'-phosphate salvage; pyridoxal 5'-phosphate from pyridoxine 5'-phosphate: step 1/1.</text>
</comment>
<evidence type="ECO:0000256" key="11">
    <source>
        <dbReference type="ARBA" id="ARBA00023096"/>
    </source>
</evidence>
<evidence type="ECO:0000256" key="4">
    <source>
        <dbReference type="ARBA" id="ARBA00005037"/>
    </source>
</evidence>
<feature type="domain" description="Pyridoxamine 5'-phosphate oxidase N-terminal" evidence="12">
    <location>
        <begin position="34"/>
        <end position="144"/>
    </location>
</feature>
<keyword evidence="11" id="KW-0664">Pyridoxine biosynthesis</keyword>
<keyword evidence="8" id="KW-0285">Flavoprotein</keyword>
<keyword evidence="9" id="KW-0288">FMN</keyword>
<dbReference type="PANTHER" id="PTHR10851">
    <property type="entry name" value="PYRIDOXINE-5-PHOSPHATE OXIDASE"/>
    <property type="match status" value="1"/>
</dbReference>
<dbReference type="HAMAP" id="MF_01629">
    <property type="entry name" value="PdxH"/>
    <property type="match status" value="1"/>
</dbReference>
<comment type="similarity">
    <text evidence="5">Belongs to the pyridoxamine 5'-phosphate oxidase family.</text>
</comment>
<dbReference type="InterPro" id="IPR012349">
    <property type="entry name" value="Split_barrel_FMN-bd"/>
</dbReference>
<evidence type="ECO:0000256" key="2">
    <source>
        <dbReference type="ARBA" id="ARBA00003691"/>
    </source>
</evidence>
<evidence type="ECO:0000313" key="15">
    <source>
        <dbReference type="Proteomes" id="UP000326759"/>
    </source>
</evidence>
<dbReference type="Gene3D" id="2.30.110.10">
    <property type="entry name" value="Electron Transport, Fmn-binding Protein, Chain A"/>
    <property type="match status" value="1"/>
</dbReference>
<dbReference type="PIRSF" id="PIRSF000190">
    <property type="entry name" value="Pyd_amn-ph_oxd"/>
    <property type="match status" value="1"/>
</dbReference>
<name>A0A5N5TG44_9CRUS</name>
<feature type="domain" description="Pyridoxine 5'-phosphate oxidase dimerisation C-terminal" evidence="13">
    <location>
        <begin position="166"/>
        <end position="220"/>
    </location>
</feature>
<evidence type="ECO:0000256" key="1">
    <source>
        <dbReference type="ARBA" id="ARBA00001917"/>
    </source>
</evidence>
<evidence type="ECO:0000256" key="8">
    <source>
        <dbReference type="ARBA" id="ARBA00022630"/>
    </source>
</evidence>
<organism evidence="14 15">
    <name type="scientific">Armadillidium nasatum</name>
    <dbReference type="NCBI Taxonomy" id="96803"/>
    <lineage>
        <taxon>Eukaryota</taxon>
        <taxon>Metazoa</taxon>
        <taxon>Ecdysozoa</taxon>
        <taxon>Arthropoda</taxon>
        <taxon>Crustacea</taxon>
        <taxon>Multicrustacea</taxon>
        <taxon>Malacostraca</taxon>
        <taxon>Eumalacostraca</taxon>
        <taxon>Peracarida</taxon>
        <taxon>Isopoda</taxon>
        <taxon>Oniscidea</taxon>
        <taxon>Crinocheta</taxon>
        <taxon>Armadillidiidae</taxon>
        <taxon>Armadillidium</taxon>
    </lineage>
</organism>
<dbReference type="Pfam" id="PF01243">
    <property type="entry name" value="PNPOx_N"/>
    <property type="match status" value="1"/>
</dbReference>
<comment type="function">
    <text evidence="2">Catalyzes the oxidation of either pyridoxine 5'-phosphate (PNP) or pyridoxamine 5'-phosphate (PMP) into pyridoxal 5'-phosphate (PLP).</text>
</comment>
<dbReference type="EC" id="1.4.3.5" evidence="7"/>
<dbReference type="NCBIfam" id="TIGR00558">
    <property type="entry name" value="pdxH"/>
    <property type="match status" value="1"/>
</dbReference>
<dbReference type="OrthoDB" id="303614at2759"/>
<keyword evidence="10" id="KW-0560">Oxidoreductase</keyword>
<dbReference type="NCBIfam" id="NF004231">
    <property type="entry name" value="PRK05679.1"/>
    <property type="match status" value="1"/>
</dbReference>
<comment type="cofactor">
    <cofactor evidence="1">
        <name>FMN</name>
        <dbReference type="ChEBI" id="CHEBI:58210"/>
    </cofactor>
</comment>
<dbReference type="SUPFAM" id="SSF50475">
    <property type="entry name" value="FMN-binding split barrel"/>
    <property type="match status" value="1"/>
</dbReference>
<dbReference type="InterPro" id="IPR011576">
    <property type="entry name" value="Pyridox_Oxase_N"/>
</dbReference>
<evidence type="ECO:0000259" key="13">
    <source>
        <dbReference type="Pfam" id="PF10590"/>
    </source>
</evidence>
<dbReference type="AlphaFoldDB" id="A0A5N5TG44"/>
<gene>
    <name evidence="14" type="primary">Pnpo</name>
    <name evidence="14" type="ORF">Anas_08313</name>
</gene>
<dbReference type="GO" id="GO:0010181">
    <property type="term" value="F:FMN binding"/>
    <property type="evidence" value="ECO:0007669"/>
    <property type="project" value="InterPro"/>
</dbReference>
<dbReference type="FunFam" id="2.30.110.10:FF:000005">
    <property type="entry name" value="NAD(P)H-hydrate epimerase"/>
    <property type="match status" value="1"/>
</dbReference>
<evidence type="ECO:0000256" key="7">
    <source>
        <dbReference type="ARBA" id="ARBA00012801"/>
    </source>
</evidence>
<dbReference type="EMBL" id="SEYY01001615">
    <property type="protein sequence ID" value="KAB7505207.1"/>
    <property type="molecule type" value="Genomic_DNA"/>
</dbReference>
<dbReference type="GO" id="GO:0008615">
    <property type="term" value="P:pyridoxine biosynthetic process"/>
    <property type="evidence" value="ECO:0007669"/>
    <property type="project" value="UniProtKB-KW"/>
</dbReference>
<protein>
    <recommendedName>
        <fullName evidence="7">pyridoxal 5'-phosphate synthase</fullName>
        <ecNumber evidence="7">1.4.3.5</ecNumber>
    </recommendedName>
</protein>
<dbReference type="Proteomes" id="UP000326759">
    <property type="component" value="Unassembled WGS sequence"/>
</dbReference>
<evidence type="ECO:0000313" key="14">
    <source>
        <dbReference type="EMBL" id="KAB7505207.1"/>
    </source>
</evidence>
<sequence length="220" mass="25100">MEVIQILQKISSITKEPFGQFESWFNEARNTDGIIEANAMCIATASKSGVPSARIVLLKGFSKEGFTFYTNYNSRKGKELLENPKASLCFYWEPLKKSIRIDGDVKKIPEKESEEYFATRPRNSQIAAVVGCNSSKIIPNRDHLNESLSKVNKELEGNSVPKPKDWGGFIVIPNQIEFWQGQTDRTHDRIVFRRKEENEVLDPTLTKEGKDGWLIERFAP</sequence>
<reference evidence="14 15" key="1">
    <citation type="journal article" date="2019" name="PLoS Biol.">
        <title>Sex chromosomes control vertical transmission of feminizing Wolbachia symbionts in an isopod.</title>
        <authorList>
            <person name="Becking T."/>
            <person name="Chebbi M.A."/>
            <person name="Giraud I."/>
            <person name="Moumen B."/>
            <person name="Laverre T."/>
            <person name="Caubet Y."/>
            <person name="Peccoud J."/>
            <person name="Gilbert C."/>
            <person name="Cordaux R."/>
        </authorList>
    </citation>
    <scope>NUCLEOTIDE SEQUENCE [LARGE SCALE GENOMIC DNA]</scope>
    <source>
        <strain evidence="14">ANa2</strain>
        <tissue evidence="14">Whole body excluding digestive tract and cuticle</tissue>
    </source>
</reference>
<dbReference type="InterPro" id="IPR019576">
    <property type="entry name" value="Pyridoxamine_oxidase_dimer_C"/>
</dbReference>
<evidence type="ECO:0000259" key="12">
    <source>
        <dbReference type="Pfam" id="PF01243"/>
    </source>
</evidence>
<dbReference type="GO" id="GO:0004733">
    <property type="term" value="F:pyridoxamine phosphate oxidase activity"/>
    <property type="evidence" value="ECO:0007669"/>
    <property type="project" value="UniProtKB-EC"/>
</dbReference>
<evidence type="ECO:0000256" key="5">
    <source>
        <dbReference type="ARBA" id="ARBA00007301"/>
    </source>
</evidence>
<dbReference type="InterPro" id="IPR000659">
    <property type="entry name" value="Pyridox_Oxase"/>
</dbReference>
<proteinExistence type="inferred from homology"/>
<evidence type="ECO:0000256" key="6">
    <source>
        <dbReference type="ARBA" id="ARBA00011738"/>
    </source>
</evidence>
<evidence type="ECO:0000256" key="3">
    <source>
        <dbReference type="ARBA" id="ARBA00004738"/>
    </source>
</evidence>
<comment type="subunit">
    <text evidence="6">Homodimer.</text>
</comment>
<comment type="pathway">
    <text evidence="3">Cofactor metabolism; pyridoxal 5'-phosphate salvage; pyridoxal 5'-phosphate from pyridoxamine 5'-phosphate: step 1/1.</text>
</comment>
<dbReference type="PANTHER" id="PTHR10851:SF0">
    <property type="entry name" value="PYRIDOXINE-5'-PHOSPHATE OXIDASE"/>
    <property type="match status" value="1"/>
</dbReference>
<evidence type="ECO:0000256" key="10">
    <source>
        <dbReference type="ARBA" id="ARBA00023002"/>
    </source>
</evidence>
<comment type="caution">
    <text evidence="14">The sequence shown here is derived from an EMBL/GenBank/DDBJ whole genome shotgun (WGS) entry which is preliminary data.</text>
</comment>